<evidence type="ECO:0000256" key="1">
    <source>
        <dbReference type="SAM" id="MobiDB-lite"/>
    </source>
</evidence>
<feature type="region of interest" description="Disordered" evidence="1">
    <location>
        <begin position="93"/>
        <end position="113"/>
    </location>
</feature>
<reference evidence="2" key="1">
    <citation type="submission" date="2020-05" db="EMBL/GenBank/DDBJ databases">
        <authorList>
            <person name="Chiriac C."/>
            <person name="Salcher M."/>
            <person name="Ghai R."/>
            <person name="Kavagutti S V."/>
        </authorList>
    </citation>
    <scope>NUCLEOTIDE SEQUENCE</scope>
</reference>
<gene>
    <name evidence="2" type="ORF">UFOPK2000_01382</name>
</gene>
<proteinExistence type="predicted"/>
<organism evidence="2">
    <name type="scientific">freshwater metagenome</name>
    <dbReference type="NCBI Taxonomy" id="449393"/>
    <lineage>
        <taxon>unclassified sequences</taxon>
        <taxon>metagenomes</taxon>
        <taxon>ecological metagenomes</taxon>
    </lineage>
</organism>
<dbReference type="EMBL" id="CAEZVK010000190">
    <property type="protein sequence ID" value="CAB4640848.1"/>
    <property type="molecule type" value="Genomic_DNA"/>
</dbReference>
<dbReference type="AlphaFoldDB" id="A0A6J6JWM8"/>
<protein>
    <submittedName>
        <fullName evidence="2">Unannotated protein</fullName>
    </submittedName>
</protein>
<evidence type="ECO:0000313" key="2">
    <source>
        <dbReference type="EMBL" id="CAB4640848.1"/>
    </source>
</evidence>
<sequence length="113" mass="11463">MHLGSADHNAIGSTFDDSKIGIGVGLRRRAETAIALDIGLCDGHGEVVGAAMVKECGDSLGPFRVTTSGIECSADATQGKESIGADLFDERDQGVASRGGGFNEPGPVGEVDS</sequence>
<accession>A0A6J6JWM8</accession>
<name>A0A6J6JWM8_9ZZZZ</name>